<dbReference type="SUPFAM" id="SSF51905">
    <property type="entry name" value="FAD/NAD(P)-binding domain"/>
    <property type="match status" value="1"/>
</dbReference>
<keyword evidence="1" id="KW-0285">Flavoprotein</keyword>
<dbReference type="GO" id="GO:0043639">
    <property type="term" value="P:benzoate catabolic process"/>
    <property type="evidence" value="ECO:0007669"/>
    <property type="project" value="InterPro"/>
</dbReference>
<dbReference type="HOGENOM" id="CLU_057691_0_0_6"/>
<organism evidence="5 6">
    <name type="scientific">Reinekea blandensis MED297</name>
    <dbReference type="NCBI Taxonomy" id="314283"/>
    <lineage>
        <taxon>Bacteria</taxon>
        <taxon>Pseudomonadati</taxon>
        <taxon>Pseudomonadota</taxon>
        <taxon>Gammaproteobacteria</taxon>
        <taxon>Oceanospirillales</taxon>
        <taxon>Saccharospirillaceae</taxon>
        <taxon>Reinekea</taxon>
    </lineage>
</organism>
<dbReference type="Pfam" id="PF01494">
    <property type="entry name" value="FAD_binding_3"/>
    <property type="match status" value="1"/>
</dbReference>
<evidence type="ECO:0000256" key="3">
    <source>
        <dbReference type="NCBIfam" id="TIGR02360"/>
    </source>
</evidence>
<name>A4BGY4_9GAMM</name>
<evidence type="ECO:0000313" key="5">
    <source>
        <dbReference type="EMBL" id="EAR08630.1"/>
    </source>
</evidence>
<dbReference type="InterPro" id="IPR036188">
    <property type="entry name" value="FAD/NAD-bd_sf"/>
</dbReference>
<dbReference type="InterPro" id="IPR050641">
    <property type="entry name" value="RIFMO-like"/>
</dbReference>
<comment type="caution">
    <text evidence="5">The sequence shown here is derived from an EMBL/GenBank/DDBJ whole genome shotgun (WGS) entry which is preliminary data.</text>
</comment>
<dbReference type="EMBL" id="AAOE01000018">
    <property type="protein sequence ID" value="EAR08630.1"/>
    <property type="molecule type" value="Genomic_DNA"/>
</dbReference>
<dbReference type="NCBIfam" id="NF006091">
    <property type="entry name" value="PRK08243.1"/>
    <property type="match status" value="1"/>
</dbReference>
<dbReference type="STRING" id="314283.MED297_02960"/>
<evidence type="ECO:0000256" key="2">
    <source>
        <dbReference type="ARBA" id="ARBA00022827"/>
    </source>
</evidence>
<protein>
    <recommendedName>
        <fullName evidence="3">4-hydroxybenzoate 3-monooxygenase</fullName>
        <ecNumber evidence="3">1.14.13.2</ecNumber>
    </recommendedName>
</protein>
<keyword evidence="5" id="KW-0560">Oxidoreductase</keyword>
<dbReference type="InterPro" id="IPR012733">
    <property type="entry name" value="HB_mOase"/>
</dbReference>
<dbReference type="PANTHER" id="PTHR43004:SF3">
    <property type="entry name" value="P-HYDROXYBENZOATE HYDROXYLASE"/>
    <property type="match status" value="1"/>
</dbReference>
<evidence type="ECO:0000313" key="6">
    <source>
        <dbReference type="Proteomes" id="UP000005953"/>
    </source>
</evidence>
<keyword evidence="2" id="KW-0274">FAD</keyword>
<sequence length="406" mass="45399">MMKTIKTQVAIIGAGPSGLLLGQLLHKQGIQNIIVERVTGDYVLGRIRAGILEQGFADLVREAGVSENMDKFGDVHEGFEIAVGDERIRINMAGLTGGKTVVCYGQVDITKDLMDARAEAGLETLYEVESTELHDVDSETPSVTFIQNGEPVTIKCDYIAGCDGFHGVSRQTIPETLRTEHERVYPFGWLGLLSDTPPVSPELIYCKTPRGFALASMRSETRSRYYLQVPLTDKVEDWSDDKFWTELKKRLPADAASKLVTGPSIEKSIAPLRSFVCEPMQYGNLFLVGDAAHIVPPTGAKGLNLAASDVATLYKILTKVYETGDKRYLQQYSEIALRRVWHGERFSWWMSNMLHDYGNVQVGDMTKETFTRFMESELSYYTGTEEGRKVIAQQYVGLPYEELSDY</sequence>
<dbReference type="Gene3D" id="3.30.9.10">
    <property type="entry name" value="D-Amino Acid Oxidase, subunit A, domain 2"/>
    <property type="match status" value="1"/>
</dbReference>
<dbReference type="SUPFAM" id="SSF54373">
    <property type="entry name" value="FAD-linked reductases, C-terminal domain"/>
    <property type="match status" value="1"/>
</dbReference>
<keyword evidence="5" id="KW-0503">Monooxygenase</keyword>
<reference evidence="5 6" key="1">
    <citation type="submission" date="2006-02" db="EMBL/GenBank/DDBJ databases">
        <authorList>
            <person name="Pinhassi J."/>
            <person name="Pedros-Alio C."/>
            <person name="Ferriera S."/>
            <person name="Johnson J."/>
            <person name="Kravitz S."/>
            <person name="Halpern A."/>
            <person name="Remington K."/>
            <person name="Beeson K."/>
            <person name="Tran B."/>
            <person name="Rogers Y.-H."/>
            <person name="Friedman R."/>
            <person name="Venter J.C."/>
        </authorList>
    </citation>
    <scope>NUCLEOTIDE SEQUENCE [LARGE SCALE GENOMIC DNA]</scope>
    <source>
        <strain evidence="5 6">MED297</strain>
    </source>
</reference>
<dbReference type="InterPro" id="IPR002938">
    <property type="entry name" value="FAD-bd"/>
</dbReference>
<dbReference type="Proteomes" id="UP000005953">
    <property type="component" value="Unassembled WGS sequence"/>
</dbReference>
<proteinExistence type="predicted"/>
<dbReference type="NCBIfam" id="TIGR02360">
    <property type="entry name" value="pbenz_hydroxyl"/>
    <property type="match status" value="1"/>
</dbReference>
<dbReference type="EC" id="1.14.13.2" evidence="3"/>
<dbReference type="AlphaFoldDB" id="A4BGY4"/>
<dbReference type="PRINTS" id="PR00420">
    <property type="entry name" value="RNGMNOXGNASE"/>
</dbReference>
<feature type="domain" description="FAD-binding" evidence="4">
    <location>
        <begin position="6"/>
        <end position="346"/>
    </location>
</feature>
<gene>
    <name evidence="5" type="ORF">MED297_02960</name>
</gene>
<evidence type="ECO:0000256" key="1">
    <source>
        <dbReference type="ARBA" id="ARBA00022630"/>
    </source>
</evidence>
<evidence type="ECO:0000259" key="4">
    <source>
        <dbReference type="Pfam" id="PF01494"/>
    </source>
</evidence>
<keyword evidence="6" id="KW-1185">Reference proteome</keyword>
<dbReference type="RefSeq" id="WP_008047229.1">
    <property type="nucleotide sequence ID" value="NZ_CH724153.1"/>
</dbReference>
<dbReference type="Gene3D" id="3.50.50.60">
    <property type="entry name" value="FAD/NAD(P)-binding domain"/>
    <property type="match status" value="1"/>
</dbReference>
<dbReference type="GO" id="GO:0071949">
    <property type="term" value="F:FAD binding"/>
    <property type="evidence" value="ECO:0007669"/>
    <property type="project" value="InterPro"/>
</dbReference>
<dbReference type="PANTHER" id="PTHR43004">
    <property type="entry name" value="TRK SYSTEM POTASSIUM UPTAKE PROTEIN"/>
    <property type="match status" value="1"/>
</dbReference>
<dbReference type="GO" id="GO:0018659">
    <property type="term" value="F:4-hydroxybenzoate 3-monooxygenase activity"/>
    <property type="evidence" value="ECO:0007669"/>
    <property type="project" value="UniProtKB-UniRule"/>
</dbReference>
<accession>A4BGY4</accession>